<keyword evidence="1" id="KW-0812">Transmembrane</keyword>
<keyword evidence="1" id="KW-1133">Transmembrane helix</keyword>
<dbReference type="AlphaFoldDB" id="A0A7W8G183"/>
<feature type="transmembrane region" description="Helical" evidence="1">
    <location>
        <begin position="72"/>
        <end position="92"/>
    </location>
</feature>
<evidence type="ECO:0000256" key="1">
    <source>
        <dbReference type="SAM" id="Phobius"/>
    </source>
</evidence>
<protein>
    <submittedName>
        <fullName evidence="2">Uncharacterized membrane protein YgdD (TMEM256/DUF423 family)</fullName>
    </submittedName>
</protein>
<keyword evidence="3" id="KW-1185">Reference proteome</keyword>
<sequence length="120" mass="12613">MPTTTITQRIAAAFGALGCAVAVALAAYAAHAPLQTVAKGRLEVAVFQLALHALALCIFAPRQRRRFEIAPIFAWVVGTLLFCGSLVGAALWNTSTTLAPVGGVLLMLGWVLQAIASLRR</sequence>
<reference evidence="2 3" key="1">
    <citation type="submission" date="2020-08" db="EMBL/GenBank/DDBJ databases">
        <title>Genomic Encyclopedia of Type Strains, Phase IV (KMG-IV): sequencing the most valuable type-strain genomes for metagenomic binning, comparative biology and taxonomic classification.</title>
        <authorList>
            <person name="Goeker M."/>
        </authorList>
    </citation>
    <scope>NUCLEOTIDE SEQUENCE [LARGE SCALE GENOMIC DNA]</scope>
    <source>
        <strain evidence="2 3">DSM 24163</strain>
    </source>
</reference>
<dbReference type="Proteomes" id="UP000521199">
    <property type="component" value="Unassembled WGS sequence"/>
</dbReference>
<name>A0A7W8G183_9GAMM</name>
<feature type="transmembrane region" description="Helical" evidence="1">
    <location>
        <begin position="42"/>
        <end position="60"/>
    </location>
</feature>
<comment type="caution">
    <text evidence="2">The sequence shown here is derived from an EMBL/GenBank/DDBJ whole genome shotgun (WGS) entry which is preliminary data.</text>
</comment>
<dbReference type="Pfam" id="PF04241">
    <property type="entry name" value="DUF423"/>
    <property type="match status" value="1"/>
</dbReference>
<keyword evidence="1" id="KW-0472">Membrane</keyword>
<gene>
    <name evidence="2" type="ORF">HNQ52_000911</name>
</gene>
<dbReference type="EMBL" id="JACHHP010000001">
    <property type="protein sequence ID" value="MBB5207395.1"/>
    <property type="molecule type" value="Genomic_DNA"/>
</dbReference>
<organism evidence="2 3">
    <name type="scientific">Chiayiivirga flava</name>
    <dbReference type="NCBI Taxonomy" id="659595"/>
    <lineage>
        <taxon>Bacteria</taxon>
        <taxon>Pseudomonadati</taxon>
        <taxon>Pseudomonadota</taxon>
        <taxon>Gammaproteobacteria</taxon>
        <taxon>Lysobacterales</taxon>
        <taxon>Lysobacteraceae</taxon>
        <taxon>Chiayiivirga</taxon>
    </lineage>
</organism>
<dbReference type="RefSeq" id="WP_183959905.1">
    <property type="nucleotide sequence ID" value="NZ_JACHHP010000001.1"/>
</dbReference>
<evidence type="ECO:0000313" key="3">
    <source>
        <dbReference type="Proteomes" id="UP000521199"/>
    </source>
</evidence>
<proteinExistence type="predicted"/>
<dbReference type="InterPro" id="IPR006696">
    <property type="entry name" value="DUF423"/>
</dbReference>
<feature type="transmembrane region" description="Helical" evidence="1">
    <location>
        <begin position="98"/>
        <end position="118"/>
    </location>
</feature>
<accession>A0A7W8G183</accession>
<evidence type="ECO:0000313" key="2">
    <source>
        <dbReference type="EMBL" id="MBB5207395.1"/>
    </source>
</evidence>